<feature type="compositionally biased region" description="Low complexity" evidence="1">
    <location>
        <begin position="60"/>
        <end position="76"/>
    </location>
</feature>
<feature type="region of interest" description="Disordered" evidence="1">
    <location>
        <begin position="252"/>
        <end position="274"/>
    </location>
</feature>
<reference evidence="2 3" key="1">
    <citation type="submission" date="2021-07" db="EMBL/GenBank/DDBJ databases">
        <title>The Aristolochia fimbriata genome: insights into angiosperm evolution, floral development and chemical biosynthesis.</title>
        <authorList>
            <person name="Jiao Y."/>
        </authorList>
    </citation>
    <scope>NUCLEOTIDE SEQUENCE [LARGE SCALE GENOMIC DNA]</scope>
    <source>
        <strain evidence="2">IBCAS-2021</strain>
        <tissue evidence="2">Leaf</tissue>
    </source>
</reference>
<sequence length="274" mass="30496">MAAPSATLVGGLRAFDHTVVVEGETIQTLALYMEGDASHMTYLPERGIGFWGSRRKPTDSSRSSKSTESAPVVSAVEDSDEDYDSDRSHPPSPRPKGKGKRPVGASSASKKKGLSYHFGGALRFCVKRRRRHRKEVPPAFFPFATDAFLPPIPETEPPTSCPAWRTLLLRRFRFCLPLRRLVAPQEEASEWESLQRLHRPQGLPVQEVALLHQLFKKRRICHQQVAEMGHDVTPPSESTLSSYCTLQEIEPSAGEKVRRTSGDEAEGIARNTLP</sequence>
<organism evidence="2 3">
    <name type="scientific">Aristolochia fimbriata</name>
    <name type="common">White veined hardy Dutchman's pipe vine</name>
    <dbReference type="NCBI Taxonomy" id="158543"/>
    <lineage>
        <taxon>Eukaryota</taxon>
        <taxon>Viridiplantae</taxon>
        <taxon>Streptophyta</taxon>
        <taxon>Embryophyta</taxon>
        <taxon>Tracheophyta</taxon>
        <taxon>Spermatophyta</taxon>
        <taxon>Magnoliopsida</taxon>
        <taxon>Magnoliidae</taxon>
        <taxon>Piperales</taxon>
        <taxon>Aristolochiaceae</taxon>
        <taxon>Aristolochia</taxon>
    </lineage>
</organism>
<feature type="region of interest" description="Disordered" evidence="1">
    <location>
        <begin position="48"/>
        <end position="111"/>
    </location>
</feature>
<evidence type="ECO:0000313" key="2">
    <source>
        <dbReference type="EMBL" id="KAG9453963.1"/>
    </source>
</evidence>
<gene>
    <name evidence="2" type="ORF">H6P81_006867</name>
</gene>
<proteinExistence type="predicted"/>
<keyword evidence="3" id="KW-1185">Reference proteome</keyword>
<dbReference type="EMBL" id="JAINDJ010000003">
    <property type="protein sequence ID" value="KAG9453963.1"/>
    <property type="molecule type" value="Genomic_DNA"/>
</dbReference>
<comment type="caution">
    <text evidence="2">The sequence shown here is derived from an EMBL/GenBank/DDBJ whole genome shotgun (WGS) entry which is preliminary data.</text>
</comment>
<feature type="compositionally biased region" description="Basic and acidic residues" evidence="1">
    <location>
        <begin position="253"/>
        <end position="262"/>
    </location>
</feature>
<accession>A0AAV7F323</accession>
<dbReference type="Proteomes" id="UP000825729">
    <property type="component" value="Unassembled WGS sequence"/>
</dbReference>
<dbReference type="AlphaFoldDB" id="A0AAV7F323"/>
<protein>
    <submittedName>
        <fullName evidence="2">Uncharacterized protein</fullName>
    </submittedName>
</protein>
<name>A0AAV7F323_ARIFI</name>
<evidence type="ECO:0000256" key="1">
    <source>
        <dbReference type="SAM" id="MobiDB-lite"/>
    </source>
</evidence>
<evidence type="ECO:0000313" key="3">
    <source>
        <dbReference type="Proteomes" id="UP000825729"/>
    </source>
</evidence>